<reference evidence="3" key="1">
    <citation type="submission" date="2015-07" db="EMBL/GenBank/DDBJ databases">
        <title>Complete Genome of Thermincola ferriacetica strain Z-0001T.</title>
        <authorList>
            <person name="Lusk B."/>
            <person name="Badalamenti J.P."/>
            <person name="Parameswaran P."/>
            <person name="Bond D.R."/>
            <person name="Torres C.I."/>
        </authorList>
    </citation>
    <scope>NUCLEOTIDE SEQUENCE [LARGE SCALE GENOMIC DNA]</scope>
    <source>
        <strain evidence="3">Z-0001</strain>
    </source>
</reference>
<dbReference type="InterPro" id="IPR003793">
    <property type="entry name" value="UPF0166"/>
</dbReference>
<dbReference type="EMBL" id="LGTE01000019">
    <property type="protein sequence ID" value="KNZ68926.1"/>
    <property type="molecule type" value="Genomic_DNA"/>
</dbReference>
<keyword evidence="3" id="KW-1185">Reference proteome</keyword>
<protein>
    <submittedName>
        <fullName evidence="2">Uncharacterized protein</fullName>
    </submittedName>
</protein>
<dbReference type="AlphaFoldDB" id="A0A0L6W0E8"/>
<dbReference type="PATRIC" id="fig|281456.6.peg.2558"/>
<comment type="caution">
    <text evidence="2">The sequence shown here is derived from an EMBL/GenBank/DDBJ whole genome shotgun (WGS) entry which is preliminary data.</text>
</comment>
<dbReference type="InterPro" id="IPR015867">
    <property type="entry name" value="N-reg_PII/ATP_PRibTrfase_C"/>
</dbReference>
<dbReference type="Proteomes" id="UP000037175">
    <property type="component" value="Unassembled WGS sequence"/>
</dbReference>
<evidence type="ECO:0000313" key="2">
    <source>
        <dbReference type="EMBL" id="KNZ68926.1"/>
    </source>
</evidence>
<dbReference type="Pfam" id="PF02641">
    <property type="entry name" value="DUF190"/>
    <property type="match status" value="1"/>
</dbReference>
<dbReference type="RefSeq" id="WP_013119481.1">
    <property type="nucleotide sequence ID" value="NZ_LGTE01000019.1"/>
</dbReference>
<evidence type="ECO:0000313" key="3">
    <source>
        <dbReference type="Proteomes" id="UP000037175"/>
    </source>
</evidence>
<sequence length="115" mass="12811">MDITGKGKLLKIYLGETEKWKGKSLYHQLVLKLKEEGIAGVTVYRGIEGYGADKVLHSARILDLSADLPMILEAVDSAENITRVLPMVQEMVPRGLIMVVDVDIVRYGPFRVKQA</sequence>
<organism evidence="2 3">
    <name type="scientific">Thermincola ferriacetica</name>
    <dbReference type="NCBI Taxonomy" id="281456"/>
    <lineage>
        <taxon>Bacteria</taxon>
        <taxon>Bacillati</taxon>
        <taxon>Bacillota</taxon>
        <taxon>Clostridia</taxon>
        <taxon>Eubacteriales</taxon>
        <taxon>Thermincolaceae</taxon>
        <taxon>Thermincola</taxon>
    </lineage>
</organism>
<dbReference type="PANTHER" id="PTHR35983:SF1">
    <property type="entry name" value="UPF0166 PROTEIN TM_0021"/>
    <property type="match status" value="1"/>
</dbReference>
<dbReference type="InterPro" id="IPR011322">
    <property type="entry name" value="N-reg_PII-like_a/b"/>
</dbReference>
<proteinExistence type="inferred from homology"/>
<dbReference type="Gene3D" id="3.30.70.120">
    <property type="match status" value="1"/>
</dbReference>
<accession>A0A0L6W0E8</accession>
<name>A0A0L6W0E8_9FIRM</name>
<evidence type="ECO:0000256" key="1">
    <source>
        <dbReference type="ARBA" id="ARBA00010554"/>
    </source>
</evidence>
<dbReference type="SUPFAM" id="SSF54913">
    <property type="entry name" value="GlnB-like"/>
    <property type="match status" value="1"/>
</dbReference>
<dbReference type="PANTHER" id="PTHR35983">
    <property type="entry name" value="UPF0166 PROTEIN TM_0021"/>
    <property type="match status" value="1"/>
</dbReference>
<comment type="similarity">
    <text evidence="1">Belongs to the UPF0166 family.</text>
</comment>
<gene>
    <name evidence="2" type="ORF">Tfer_2415</name>
</gene>